<keyword evidence="9" id="KW-0418">Kinase</keyword>
<comment type="catalytic activity">
    <reaction evidence="14">
        <text>L-seryl-[protein] + ATP = O-phospho-L-seryl-[protein] + ADP + H(+)</text>
        <dbReference type="Rhea" id="RHEA:17989"/>
        <dbReference type="Rhea" id="RHEA-COMP:9863"/>
        <dbReference type="Rhea" id="RHEA-COMP:11604"/>
        <dbReference type="ChEBI" id="CHEBI:15378"/>
        <dbReference type="ChEBI" id="CHEBI:29999"/>
        <dbReference type="ChEBI" id="CHEBI:30616"/>
        <dbReference type="ChEBI" id="CHEBI:83421"/>
        <dbReference type="ChEBI" id="CHEBI:456216"/>
        <dbReference type="EC" id="2.7.11.1"/>
    </reaction>
</comment>
<dbReference type="SMART" id="SM00220">
    <property type="entry name" value="S_TKc"/>
    <property type="match status" value="1"/>
</dbReference>
<keyword evidence="8 15" id="KW-0547">Nucleotide-binding</keyword>
<evidence type="ECO:0000256" key="5">
    <source>
        <dbReference type="ARBA" id="ARBA00022679"/>
    </source>
</evidence>
<reference evidence="19 20" key="1">
    <citation type="submission" date="2016-11" db="EMBL/GenBank/DDBJ databases">
        <title>The macronuclear genome of Stentor coeruleus: a giant cell with tiny introns.</title>
        <authorList>
            <person name="Slabodnick M."/>
            <person name="Ruby J.G."/>
            <person name="Reiff S.B."/>
            <person name="Swart E.C."/>
            <person name="Gosai S."/>
            <person name="Prabakaran S."/>
            <person name="Witkowska E."/>
            <person name="Larue G.E."/>
            <person name="Fisher S."/>
            <person name="Freeman R.M."/>
            <person name="Gunawardena J."/>
            <person name="Chu W."/>
            <person name="Stover N.A."/>
            <person name="Gregory B.D."/>
            <person name="Nowacki M."/>
            <person name="Derisi J."/>
            <person name="Roy S.W."/>
            <person name="Marshall W.F."/>
            <person name="Sood P."/>
        </authorList>
    </citation>
    <scope>NUCLEOTIDE SEQUENCE [LARGE SCALE GENOMIC DNA]</scope>
    <source>
        <strain evidence="19">WM001</strain>
    </source>
</reference>
<dbReference type="SUPFAM" id="SSF47473">
    <property type="entry name" value="EF-hand"/>
    <property type="match status" value="1"/>
</dbReference>
<sequence>MGCGSSQNKKKTNEKSRIASVAVINISPGTFLTRNKGSLSNNYTEIKKIGSGAFAEVKLCIYKPLNQKRAVKIIHKAGLHYQQMDQEFMLKEISVLNTLDHPNILRCYEIFEDHWKFYVAMEYCEGGELFEKIMKLKKFTEKQAAEIMFQLLSAVAYCHGKDVIHRDLKPENILLEDKEDGLSLKVADFGSSCFIDPNRKMTGCFGSAYYLAPEVLGGEYTEKCDIWSCGVILFILLTGKPPYSGRDDKTILTQIRHCPLNIKAEKYPTLSSNAIDLLQKLLILEPNSRISALEAISHPWVKSFRGHQEENVNLTHTLENLRQFSSNNKLKDAVYTFLSTQVVSGEEVKVLKAEFQALDKNGDGKISSSELMEQYILTMNEEDAKHVVENIMKEVDTNQNCEIDYVEFLAACMNYKQLLSKNTLDISFRMFDRDESGEITVDEIRSILKSGNTLIDENIWTDLVKEVDQNGDGVIDIREFIQAMIR</sequence>
<dbReference type="PROSITE" id="PS50222">
    <property type="entry name" value="EF_HAND_2"/>
    <property type="match status" value="4"/>
</dbReference>
<comment type="similarity">
    <text evidence="12">Belongs to the protein kinase superfamily. Ser/Thr protein kinase family. CDPK subfamily.</text>
</comment>
<evidence type="ECO:0000256" key="7">
    <source>
        <dbReference type="ARBA" id="ARBA00022737"/>
    </source>
</evidence>
<dbReference type="FunFam" id="3.30.200.20:FF:000315">
    <property type="entry name" value="Calcium-dependent protein kinase 3"/>
    <property type="match status" value="1"/>
</dbReference>
<keyword evidence="7" id="KW-0677">Repeat</keyword>
<gene>
    <name evidence="19" type="ORF">SteCoe_14758</name>
</gene>
<dbReference type="SMART" id="SM00054">
    <property type="entry name" value="EFh"/>
    <property type="match status" value="4"/>
</dbReference>
<accession>A0A1R2C5B2</accession>
<keyword evidence="11 15" id="KW-0067">ATP-binding</keyword>
<dbReference type="InterPro" id="IPR017441">
    <property type="entry name" value="Protein_kinase_ATP_BS"/>
</dbReference>
<dbReference type="Gene3D" id="3.30.200.20">
    <property type="entry name" value="Phosphorylase Kinase, domain 1"/>
    <property type="match status" value="1"/>
</dbReference>
<dbReference type="InterPro" id="IPR050205">
    <property type="entry name" value="CDPK_Ser/Thr_kinases"/>
</dbReference>
<dbReference type="PROSITE" id="PS00018">
    <property type="entry name" value="EF_HAND_1"/>
    <property type="match status" value="3"/>
</dbReference>
<evidence type="ECO:0000256" key="1">
    <source>
        <dbReference type="ARBA" id="ARBA00001946"/>
    </source>
</evidence>
<dbReference type="OrthoDB" id="40902at2759"/>
<dbReference type="InterPro" id="IPR018247">
    <property type="entry name" value="EF_Hand_1_Ca_BS"/>
</dbReference>
<protein>
    <recommendedName>
        <fullName evidence="3">non-specific serine/threonine protein kinase</fullName>
        <ecNumber evidence="3">2.7.11.1</ecNumber>
    </recommendedName>
</protein>
<evidence type="ECO:0000256" key="4">
    <source>
        <dbReference type="ARBA" id="ARBA00022527"/>
    </source>
</evidence>
<dbReference type="SUPFAM" id="SSF56112">
    <property type="entry name" value="Protein kinase-like (PK-like)"/>
    <property type="match status" value="1"/>
</dbReference>
<dbReference type="InterPro" id="IPR011009">
    <property type="entry name" value="Kinase-like_dom_sf"/>
</dbReference>
<evidence type="ECO:0000256" key="13">
    <source>
        <dbReference type="ARBA" id="ARBA00047899"/>
    </source>
</evidence>
<dbReference type="Pfam" id="PF13499">
    <property type="entry name" value="EF-hand_7"/>
    <property type="match status" value="2"/>
</dbReference>
<evidence type="ECO:0000313" key="19">
    <source>
        <dbReference type="EMBL" id="OMJ84203.1"/>
    </source>
</evidence>
<dbReference type="PANTHER" id="PTHR24349">
    <property type="entry name" value="SERINE/THREONINE-PROTEIN KINASE"/>
    <property type="match status" value="1"/>
</dbReference>
<dbReference type="Gene3D" id="1.10.238.10">
    <property type="entry name" value="EF-hand"/>
    <property type="match status" value="2"/>
</dbReference>
<dbReference type="FunFam" id="1.10.238.10:FF:000001">
    <property type="entry name" value="Calmodulin 1"/>
    <property type="match status" value="1"/>
</dbReference>
<dbReference type="EC" id="2.7.11.1" evidence="3"/>
<evidence type="ECO:0000256" key="9">
    <source>
        <dbReference type="ARBA" id="ARBA00022777"/>
    </source>
</evidence>
<evidence type="ECO:0000256" key="15">
    <source>
        <dbReference type="PROSITE-ProRule" id="PRU10141"/>
    </source>
</evidence>
<evidence type="ECO:0000256" key="14">
    <source>
        <dbReference type="ARBA" id="ARBA00048679"/>
    </source>
</evidence>
<feature type="domain" description="EF-hand" evidence="18">
    <location>
        <begin position="419"/>
        <end position="454"/>
    </location>
</feature>
<dbReference type="PROSITE" id="PS00108">
    <property type="entry name" value="PROTEIN_KINASE_ST"/>
    <property type="match status" value="1"/>
</dbReference>
<keyword evidence="4 16" id="KW-0723">Serine/threonine-protein kinase</keyword>
<evidence type="ECO:0000256" key="11">
    <source>
        <dbReference type="ARBA" id="ARBA00022840"/>
    </source>
</evidence>
<evidence type="ECO:0000256" key="2">
    <source>
        <dbReference type="ARBA" id="ARBA00011245"/>
    </source>
</evidence>
<comment type="cofactor">
    <cofactor evidence="1">
        <name>Mg(2+)</name>
        <dbReference type="ChEBI" id="CHEBI:18420"/>
    </cofactor>
</comment>
<keyword evidence="6" id="KW-0479">Metal-binding</keyword>
<comment type="subunit">
    <text evidence="2">Monomer.</text>
</comment>
<dbReference type="CDD" id="cd05117">
    <property type="entry name" value="STKc_CAMK"/>
    <property type="match status" value="1"/>
</dbReference>
<dbReference type="Pfam" id="PF00069">
    <property type="entry name" value="Pkinase"/>
    <property type="match status" value="1"/>
</dbReference>
<evidence type="ECO:0000256" key="3">
    <source>
        <dbReference type="ARBA" id="ARBA00012513"/>
    </source>
</evidence>
<dbReference type="Gene3D" id="1.10.510.10">
    <property type="entry name" value="Transferase(Phosphotransferase) domain 1"/>
    <property type="match status" value="1"/>
</dbReference>
<feature type="domain" description="EF-hand" evidence="18">
    <location>
        <begin position="383"/>
        <end position="418"/>
    </location>
</feature>
<evidence type="ECO:0000256" key="8">
    <source>
        <dbReference type="ARBA" id="ARBA00022741"/>
    </source>
</evidence>
<dbReference type="InterPro" id="IPR008271">
    <property type="entry name" value="Ser/Thr_kinase_AS"/>
</dbReference>
<dbReference type="PROSITE" id="PS50011">
    <property type="entry name" value="PROTEIN_KINASE_DOM"/>
    <property type="match status" value="1"/>
</dbReference>
<dbReference type="InterPro" id="IPR002048">
    <property type="entry name" value="EF_hand_dom"/>
</dbReference>
<dbReference type="AlphaFoldDB" id="A0A1R2C5B2"/>
<dbReference type="InterPro" id="IPR000719">
    <property type="entry name" value="Prot_kinase_dom"/>
</dbReference>
<feature type="domain" description="Protein kinase" evidence="17">
    <location>
        <begin position="43"/>
        <end position="301"/>
    </location>
</feature>
<evidence type="ECO:0000259" key="17">
    <source>
        <dbReference type="PROSITE" id="PS50011"/>
    </source>
</evidence>
<dbReference type="GO" id="GO:0004674">
    <property type="term" value="F:protein serine/threonine kinase activity"/>
    <property type="evidence" value="ECO:0007669"/>
    <property type="project" value="UniProtKB-KW"/>
</dbReference>
<organism evidence="19 20">
    <name type="scientific">Stentor coeruleus</name>
    <dbReference type="NCBI Taxonomy" id="5963"/>
    <lineage>
        <taxon>Eukaryota</taxon>
        <taxon>Sar</taxon>
        <taxon>Alveolata</taxon>
        <taxon>Ciliophora</taxon>
        <taxon>Postciliodesmatophora</taxon>
        <taxon>Heterotrichea</taxon>
        <taxon>Heterotrichida</taxon>
        <taxon>Stentoridae</taxon>
        <taxon>Stentor</taxon>
    </lineage>
</organism>
<keyword evidence="5" id="KW-0808">Transferase</keyword>
<dbReference type="CDD" id="cd00051">
    <property type="entry name" value="EFh"/>
    <property type="match status" value="1"/>
</dbReference>
<evidence type="ECO:0000256" key="12">
    <source>
        <dbReference type="ARBA" id="ARBA00024334"/>
    </source>
</evidence>
<evidence type="ECO:0000256" key="16">
    <source>
        <dbReference type="RuleBase" id="RU000304"/>
    </source>
</evidence>
<dbReference type="EMBL" id="MPUH01000277">
    <property type="protein sequence ID" value="OMJ84203.1"/>
    <property type="molecule type" value="Genomic_DNA"/>
</dbReference>
<comment type="catalytic activity">
    <reaction evidence="13">
        <text>L-threonyl-[protein] + ATP = O-phospho-L-threonyl-[protein] + ADP + H(+)</text>
        <dbReference type="Rhea" id="RHEA:46608"/>
        <dbReference type="Rhea" id="RHEA-COMP:11060"/>
        <dbReference type="Rhea" id="RHEA-COMP:11605"/>
        <dbReference type="ChEBI" id="CHEBI:15378"/>
        <dbReference type="ChEBI" id="CHEBI:30013"/>
        <dbReference type="ChEBI" id="CHEBI:30616"/>
        <dbReference type="ChEBI" id="CHEBI:61977"/>
        <dbReference type="ChEBI" id="CHEBI:456216"/>
        <dbReference type="EC" id="2.7.11.1"/>
    </reaction>
</comment>
<evidence type="ECO:0000256" key="6">
    <source>
        <dbReference type="ARBA" id="ARBA00022723"/>
    </source>
</evidence>
<keyword evidence="10" id="KW-0106">Calcium</keyword>
<proteinExistence type="inferred from homology"/>
<feature type="domain" description="EF-hand" evidence="18">
    <location>
        <begin position="346"/>
        <end position="381"/>
    </location>
</feature>
<dbReference type="InterPro" id="IPR011992">
    <property type="entry name" value="EF-hand-dom_pair"/>
</dbReference>
<evidence type="ECO:0000256" key="10">
    <source>
        <dbReference type="ARBA" id="ARBA00022837"/>
    </source>
</evidence>
<dbReference type="Proteomes" id="UP000187209">
    <property type="component" value="Unassembled WGS sequence"/>
</dbReference>
<feature type="domain" description="EF-hand" evidence="18">
    <location>
        <begin position="455"/>
        <end position="486"/>
    </location>
</feature>
<evidence type="ECO:0000313" key="20">
    <source>
        <dbReference type="Proteomes" id="UP000187209"/>
    </source>
</evidence>
<feature type="binding site" evidence="15">
    <location>
        <position position="72"/>
    </location>
    <ligand>
        <name>ATP</name>
        <dbReference type="ChEBI" id="CHEBI:30616"/>
    </ligand>
</feature>
<comment type="caution">
    <text evidence="19">The sequence shown here is derived from an EMBL/GenBank/DDBJ whole genome shotgun (WGS) entry which is preliminary data.</text>
</comment>
<dbReference type="PROSITE" id="PS00107">
    <property type="entry name" value="PROTEIN_KINASE_ATP"/>
    <property type="match status" value="1"/>
</dbReference>
<dbReference type="FunFam" id="1.10.510.10:FF:000571">
    <property type="entry name" value="Maternal embryonic leucine zipper kinase"/>
    <property type="match status" value="1"/>
</dbReference>
<evidence type="ECO:0000259" key="18">
    <source>
        <dbReference type="PROSITE" id="PS50222"/>
    </source>
</evidence>
<dbReference type="GO" id="GO:0005524">
    <property type="term" value="F:ATP binding"/>
    <property type="evidence" value="ECO:0007669"/>
    <property type="project" value="UniProtKB-UniRule"/>
</dbReference>
<dbReference type="GO" id="GO:0005509">
    <property type="term" value="F:calcium ion binding"/>
    <property type="evidence" value="ECO:0007669"/>
    <property type="project" value="InterPro"/>
</dbReference>
<keyword evidence="20" id="KW-1185">Reference proteome</keyword>
<name>A0A1R2C5B2_9CILI</name>